<evidence type="ECO:0000313" key="17">
    <source>
        <dbReference type="EMBL" id="THH28918.1"/>
    </source>
</evidence>
<dbReference type="Pfam" id="PF12937">
    <property type="entry name" value="F-box-like"/>
    <property type="match status" value="1"/>
</dbReference>
<dbReference type="SUPFAM" id="SSF51905">
    <property type="entry name" value="FAD/NAD(P)-binding domain"/>
    <property type="match status" value="2"/>
</dbReference>
<dbReference type="GO" id="GO:0005743">
    <property type="term" value="C:mitochondrial inner membrane"/>
    <property type="evidence" value="ECO:0007669"/>
    <property type="project" value="UniProtKB-SubCell"/>
</dbReference>
<dbReference type="GO" id="GO:0004190">
    <property type="term" value="F:aspartic-type endopeptidase activity"/>
    <property type="evidence" value="ECO:0007669"/>
    <property type="project" value="InterPro"/>
</dbReference>
<dbReference type="InterPro" id="IPR038238">
    <property type="entry name" value="Clp1_C_sf"/>
</dbReference>
<evidence type="ECO:0000256" key="6">
    <source>
        <dbReference type="ARBA" id="ARBA00022630"/>
    </source>
</evidence>
<keyword evidence="13" id="KW-0472">Membrane</keyword>
<dbReference type="GO" id="GO:0005509">
    <property type="term" value="F:calcium ion binding"/>
    <property type="evidence" value="ECO:0007669"/>
    <property type="project" value="InterPro"/>
</dbReference>
<sequence length="1988" mass="216757">MHVIGQPSTEYVSEETPMNAYANLHLAFEGMRVRALHHAQITAHPEKATAEDIEEDRAGEPADAPRVLVIGPENSGKTTVSKLLINYATRAGQDWSPMLVNVDPSEGAAMLPGTLSATPVSAPLQTSTPAHSLGSAATSAPTHMASNSLLPFGYWYGHAETKRNPLLMDRLIRNLGVNIWDRWDTDIQGRASGLILDTPSSFAANSGPNSQHRDSLIKACVDAFRINVILVVGHEKLNVEMQRTYGKYITVVKIPKSGGVVELDELYRTRVRKCQMHSYMYGERVTVPPGLPSLATASPLTGYVTGGEQSTDLTLAPLSSIVGFGDLSIWRVGEETLAPTSALPIGATRVLSEMQPIQLDPGMPGSRLYNAVLAVVAPPNPDETERYDEELLDLSVVGFAVSFHEQGEFDHFGIHLTSLIRIVISQTRRLALLAVCLAAAIPSTFADSPKLLKTHFTSTLLQSHSTSHAGNSKLAASSGSPIDAPTSNAVLKVVASVVTGKNQTFSDVLIDTGSAILWVGAEDAFESGPNTKPLGDFSIGYGAGGAKGPAYADTVTIGDATVKSQIIGAANSTTGFNLVKPIDGILGLGPADSNAGQITGHNSTPTFVESLVNEGTIQRAIFGIHISSLDPSSGQEITEGEISFGGVDEDKIIGDVVWLPQLTPTNFRWSFNASSLSFGSLQLVNTTMPARTDTGVLLVGLPFDSMFAVLHAVPGATIIDDGILEGYLAFPSNVTADSLPPLSLGLGNQIFDLPASKYLVPKTLYPSLNLTEDVVYSWMGSAGQGSYMLGQKWLEGIYSAYDMEGKPPTEEASPTSRTSNQAPPPPPPKPTSRLRNFAKYTLYLTASAAVGLFTLTGAIFLHDAFTYTEQHIEGVPVSPLALKPETGGPKNLPILQSFLGDIEDTEQIKLSKKPHLVIVGGGWGAVGVLSSLRPGEYHVTLISPETYNTFTPLLPSAAVGTVSVRSLVEPLRKILARLRGHLINAKVHYFLRVVCFEIHVLILFAQAIDLVMSQRLIEVELVASGKKERIYVPYDKLVIACGSTSATHGVPGLDNCFQLKTISDAQQIRKRIIDNFEAASLPTTCPDDRRRLLSFVVCGGGPTGVETAAEIYDLCQEDIINYYPKVCREDVSIHVIQGREHILNTYSEAISKYAEAKFVRDKVDLITSARVVSVHPDHVTYSIKAQDGKTELHDIPTNFVLWSTGIAMNPFVARVSSFLPNQVHKKAIEVDAHLRVKGAPVGEVYAIGDASTIETSVVSHLLELVDESDKNGDGKIDFDEWQIMVHEIKKRIPMAESQLNKVKELFDLYDSDGDNSLTLNELAVLLQEIGNKITALPATAQVASQQGKYLGRKFSRLSRQRATLEANELNSGPGVDEAVSSPFRYLHLGSLAYIGNAAVFDLGQTTFMGGLMAMYAWRSVYWSEQDFTHYVTTVGVETAIASASVTVLKRGSAEHVSLAKKAGTALTRTLTLLYRLNQCLPVHILPNEVLLKIFLEVVQMRSPSHPWFYLTHVCRRWRNIAQQASSLWTKVNLSHAGLINAYLEHSRNRPLLVKWTTDLVDIKSDPETLSTISEGDFMTGKQRIAPLLVKSYSSRVDSIDIVAPGATLQHILDFGEADTEFVFPSNLGSLRLSRPHKDLPNHKNSVCIADIFLDSAPCQIHTLKLHGVAIFWEFGSHGPFTSHLQVLHISHLSPTHAPQIRDFLRVLKMCPALEELVLDNAGPYPSPGGNSPFMKANLPNLQVFRCIKADEDALQTLMSNLFIPDTARIFIEVNFGACFFYVQTNLPLFFARFGIMRQLKELEIIASNSFVVRGWTTPRLCSASPPDPDFQLQSLTEVTNYERRGDDSFVTLRLFLQLFSAHPGTQLDAVLLCFDYHAMTAISSPSAVFVLLYPHPITQLTIQHANLTSPFAVQAVINTIRALSSPLSDGTHSLSYLEKVVFRDVLDEYTAKHSNAIATAEEECHRSRREGRGAQDRYARIDFSFTRS</sequence>
<feature type="domain" description="EF-hand" evidence="15">
    <location>
        <begin position="1256"/>
        <end position="1291"/>
    </location>
</feature>
<comment type="subcellular location">
    <subcellularLocation>
        <location evidence="1">Mitochondrion inner membrane</location>
        <topology evidence="1">Peripheral membrane protein</topology>
        <orientation evidence="1">Intermembrane side</orientation>
    </subcellularLocation>
</comment>
<dbReference type="InterPro" id="IPR034164">
    <property type="entry name" value="Pepsin-like_dom"/>
</dbReference>
<evidence type="ECO:0000256" key="2">
    <source>
        <dbReference type="ARBA" id="ARBA00005272"/>
    </source>
</evidence>
<name>A0A4S4MUE8_9APHY</name>
<dbReference type="InterPro" id="IPR045024">
    <property type="entry name" value="NDH-2"/>
</dbReference>
<evidence type="ECO:0000256" key="12">
    <source>
        <dbReference type="SAM" id="MobiDB-lite"/>
    </source>
</evidence>
<evidence type="ECO:0000259" key="14">
    <source>
        <dbReference type="PROSITE" id="PS50181"/>
    </source>
</evidence>
<keyword evidence="10" id="KW-0560">Oxidoreductase</keyword>
<dbReference type="Pfam" id="PF22366">
    <property type="entry name" value="NDH2_C"/>
    <property type="match status" value="1"/>
</dbReference>
<evidence type="ECO:0000256" key="9">
    <source>
        <dbReference type="ARBA" id="ARBA00022946"/>
    </source>
</evidence>
<dbReference type="InterPro" id="IPR002048">
    <property type="entry name" value="EF_hand_dom"/>
</dbReference>
<keyword evidence="8" id="KW-0106">Calcium</keyword>
<keyword evidence="13" id="KW-0812">Transmembrane</keyword>
<dbReference type="InterPro" id="IPR032319">
    <property type="entry name" value="CLP1_P"/>
</dbReference>
<dbReference type="InterPro" id="IPR032324">
    <property type="entry name" value="Clp1_N"/>
</dbReference>
<dbReference type="EMBL" id="SGPM01000150">
    <property type="protein sequence ID" value="THH28918.1"/>
    <property type="molecule type" value="Genomic_DNA"/>
</dbReference>
<organism evidence="17 18">
    <name type="scientific">Antrodiella citrinella</name>
    <dbReference type="NCBI Taxonomy" id="2447956"/>
    <lineage>
        <taxon>Eukaryota</taxon>
        <taxon>Fungi</taxon>
        <taxon>Dikarya</taxon>
        <taxon>Basidiomycota</taxon>
        <taxon>Agaricomycotina</taxon>
        <taxon>Agaricomycetes</taxon>
        <taxon>Polyporales</taxon>
        <taxon>Steccherinaceae</taxon>
        <taxon>Antrodiella</taxon>
    </lineage>
</organism>
<dbReference type="PROSITE" id="PS51767">
    <property type="entry name" value="PEPTIDASE_A1"/>
    <property type="match status" value="1"/>
</dbReference>
<dbReference type="SUPFAM" id="SSF47473">
    <property type="entry name" value="EF-hand"/>
    <property type="match status" value="1"/>
</dbReference>
<dbReference type="InterPro" id="IPR033121">
    <property type="entry name" value="PEPTIDASE_A1"/>
</dbReference>
<dbReference type="PANTHER" id="PTHR43706">
    <property type="entry name" value="NADH DEHYDROGENASE"/>
    <property type="match status" value="1"/>
</dbReference>
<proteinExistence type="inferred from homology"/>
<evidence type="ECO:0000256" key="7">
    <source>
        <dbReference type="ARBA" id="ARBA00022827"/>
    </source>
</evidence>
<dbReference type="InterPro" id="IPR021109">
    <property type="entry name" value="Peptidase_aspartic_dom_sf"/>
</dbReference>
<dbReference type="Gene3D" id="3.50.50.100">
    <property type="match status" value="2"/>
</dbReference>
<feature type="compositionally biased region" description="Polar residues" evidence="12">
    <location>
        <begin position="812"/>
        <end position="821"/>
    </location>
</feature>
<evidence type="ECO:0000256" key="5">
    <source>
        <dbReference type="ARBA" id="ARBA00019824"/>
    </source>
</evidence>
<dbReference type="Pfam" id="PF13202">
    <property type="entry name" value="EF-hand_5"/>
    <property type="match status" value="1"/>
</dbReference>
<feature type="transmembrane region" description="Helical" evidence="13">
    <location>
        <begin position="840"/>
        <end position="861"/>
    </location>
</feature>
<feature type="domain" description="EF-hand" evidence="15">
    <location>
        <begin position="1297"/>
        <end position="1332"/>
    </location>
</feature>
<keyword evidence="13" id="KW-1133">Transmembrane helix</keyword>
<dbReference type="GO" id="GO:0006508">
    <property type="term" value="P:proteolysis"/>
    <property type="evidence" value="ECO:0007669"/>
    <property type="project" value="InterPro"/>
</dbReference>
<comment type="similarity">
    <text evidence="3">Belongs to the peptidase A1 family.</text>
</comment>
<dbReference type="Pfam" id="PF06807">
    <property type="entry name" value="Clp1"/>
    <property type="match status" value="1"/>
</dbReference>
<dbReference type="InterPro" id="IPR027417">
    <property type="entry name" value="P-loop_NTPase"/>
</dbReference>
<dbReference type="InterPro" id="IPR001810">
    <property type="entry name" value="F-box_dom"/>
</dbReference>
<dbReference type="SUPFAM" id="SSF50630">
    <property type="entry name" value="Acid proteases"/>
    <property type="match status" value="1"/>
</dbReference>
<dbReference type="Gene3D" id="3.40.50.300">
    <property type="entry name" value="P-loop containing nucleotide triphosphate hydrolases"/>
    <property type="match status" value="1"/>
</dbReference>
<dbReference type="InterPro" id="IPR010655">
    <property type="entry name" value="Clp1_C"/>
</dbReference>
<dbReference type="Pfam" id="PF16573">
    <property type="entry name" value="CLP1_N"/>
    <property type="match status" value="1"/>
</dbReference>
<evidence type="ECO:0000256" key="4">
    <source>
        <dbReference type="ARBA" id="ARBA00018706"/>
    </source>
</evidence>
<dbReference type="CDD" id="cd00051">
    <property type="entry name" value="EFh"/>
    <property type="match status" value="1"/>
</dbReference>
<dbReference type="Gene3D" id="2.40.70.10">
    <property type="entry name" value="Acid Proteases"/>
    <property type="match status" value="2"/>
</dbReference>
<dbReference type="SUPFAM" id="SSF52540">
    <property type="entry name" value="P-loop containing nucleoside triphosphate hydrolases"/>
    <property type="match status" value="1"/>
</dbReference>
<dbReference type="InterPro" id="IPR036047">
    <property type="entry name" value="F-box-like_dom_sf"/>
</dbReference>
<keyword evidence="11" id="KW-0520">NAD</keyword>
<feature type="transmembrane region" description="Helical" evidence="13">
    <location>
        <begin position="989"/>
        <end position="1008"/>
    </location>
</feature>
<dbReference type="InterPro" id="IPR023753">
    <property type="entry name" value="FAD/NAD-binding_dom"/>
</dbReference>
<dbReference type="Pfam" id="PF16575">
    <property type="entry name" value="CLP1_P"/>
    <property type="match status" value="1"/>
</dbReference>
<evidence type="ECO:0000313" key="18">
    <source>
        <dbReference type="Proteomes" id="UP000308730"/>
    </source>
</evidence>
<protein>
    <recommendedName>
        <fullName evidence="5">Polynucleotide 5'-hydroxyl-kinase GRC3</fullName>
    </recommendedName>
    <alternativeName>
        <fullName evidence="4">Polynucleotide 5'-hydroxyl-kinase grc3</fullName>
    </alternativeName>
</protein>
<feature type="domain" description="F-box" evidence="14">
    <location>
        <begin position="1479"/>
        <end position="1531"/>
    </location>
</feature>
<evidence type="ECO:0000259" key="16">
    <source>
        <dbReference type="PROSITE" id="PS51767"/>
    </source>
</evidence>
<evidence type="ECO:0000256" key="13">
    <source>
        <dbReference type="SAM" id="Phobius"/>
    </source>
</evidence>
<keyword evidence="6" id="KW-0285">Flavoprotein</keyword>
<keyword evidence="7" id="KW-0274">FAD</keyword>
<dbReference type="InterPro" id="IPR018247">
    <property type="entry name" value="EF_Hand_1_Ca_BS"/>
</dbReference>
<comment type="caution">
    <text evidence="17">The sequence shown here is derived from an EMBL/GenBank/DDBJ whole genome shotgun (WGS) entry which is preliminary data.</text>
</comment>
<gene>
    <name evidence="17" type="ORF">EUX98_g5271</name>
</gene>
<keyword evidence="18" id="KW-1185">Reference proteome</keyword>
<evidence type="ECO:0000256" key="3">
    <source>
        <dbReference type="ARBA" id="ARBA00007447"/>
    </source>
</evidence>
<feature type="region of interest" description="Disordered" evidence="12">
    <location>
        <begin position="804"/>
        <end position="832"/>
    </location>
</feature>
<dbReference type="InterPro" id="IPR036188">
    <property type="entry name" value="FAD/NAD-bd_sf"/>
</dbReference>
<dbReference type="OrthoDB" id="5376590at2759"/>
<dbReference type="Proteomes" id="UP000308730">
    <property type="component" value="Unassembled WGS sequence"/>
</dbReference>
<dbReference type="Pfam" id="PF07992">
    <property type="entry name" value="Pyr_redox_2"/>
    <property type="match status" value="1"/>
</dbReference>
<reference evidence="17 18" key="1">
    <citation type="submission" date="2019-02" db="EMBL/GenBank/DDBJ databases">
        <title>Genome sequencing of the rare red list fungi Antrodiella citrinella (Flaviporus citrinellus).</title>
        <authorList>
            <person name="Buettner E."/>
            <person name="Kellner H."/>
        </authorList>
    </citation>
    <scope>NUCLEOTIDE SEQUENCE [LARGE SCALE GENOMIC DNA]</scope>
    <source>
        <strain evidence="17 18">DSM 108506</strain>
    </source>
</reference>
<evidence type="ECO:0000259" key="15">
    <source>
        <dbReference type="PROSITE" id="PS50222"/>
    </source>
</evidence>
<dbReference type="GO" id="GO:0003954">
    <property type="term" value="F:NADH dehydrogenase activity"/>
    <property type="evidence" value="ECO:0007669"/>
    <property type="project" value="InterPro"/>
</dbReference>
<dbReference type="InterPro" id="IPR001461">
    <property type="entry name" value="Aspartic_peptidase_A1"/>
</dbReference>
<accession>A0A4S4MUE8</accession>
<dbReference type="InterPro" id="IPR054585">
    <property type="entry name" value="NDH2-like_C"/>
</dbReference>
<evidence type="ECO:0000256" key="11">
    <source>
        <dbReference type="ARBA" id="ARBA00023027"/>
    </source>
</evidence>
<dbReference type="Gene3D" id="2.40.30.330">
    <property type="entry name" value="Pre-mRNA cleavage complex subunit Clp1, C-terminal domain"/>
    <property type="match status" value="1"/>
</dbReference>
<dbReference type="Gene3D" id="1.20.1280.50">
    <property type="match status" value="1"/>
</dbReference>
<feature type="domain" description="Peptidase A1" evidence="16">
    <location>
        <begin position="493"/>
        <end position="812"/>
    </location>
</feature>
<evidence type="ECO:0000256" key="8">
    <source>
        <dbReference type="ARBA" id="ARBA00022837"/>
    </source>
</evidence>
<dbReference type="SUPFAM" id="SSF81383">
    <property type="entry name" value="F-box domain"/>
    <property type="match status" value="1"/>
</dbReference>
<dbReference type="Pfam" id="PF00026">
    <property type="entry name" value="Asp"/>
    <property type="match status" value="1"/>
</dbReference>
<dbReference type="CDD" id="cd05471">
    <property type="entry name" value="pepsin_like"/>
    <property type="match status" value="1"/>
</dbReference>
<dbReference type="PANTHER" id="PTHR43706:SF50">
    <property type="entry name" value="NADH DEHYDROGENASE (UBIQUINONE)-RELATED"/>
    <property type="match status" value="1"/>
</dbReference>
<dbReference type="SMART" id="SM00054">
    <property type="entry name" value="EFh"/>
    <property type="match status" value="2"/>
</dbReference>
<dbReference type="InterPro" id="IPR011992">
    <property type="entry name" value="EF-hand-dom_pair"/>
</dbReference>
<dbReference type="PRINTS" id="PR00792">
    <property type="entry name" value="PEPSIN"/>
</dbReference>
<evidence type="ECO:0000256" key="1">
    <source>
        <dbReference type="ARBA" id="ARBA00004137"/>
    </source>
</evidence>
<keyword evidence="9" id="KW-0809">Transit peptide</keyword>
<comment type="similarity">
    <text evidence="2">Belongs to the NADH dehydrogenase family.</text>
</comment>
<evidence type="ECO:0000256" key="10">
    <source>
        <dbReference type="ARBA" id="ARBA00023002"/>
    </source>
</evidence>
<dbReference type="PROSITE" id="PS50181">
    <property type="entry name" value="FBOX"/>
    <property type="match status" value="1"/>
</dbReference>
<dbReference type="GO" id="GO:0031124">
    <property type="term" value="P:mRNA 3'-end processing"/>
    <property type="evidence" value="ECO:0007669"/>
    <property type="project" value="InterPro"/>
</dbReference>
<dbReference type="PROSITE" id="PS00018">
    <property type="entry name" value="EF_HAND_1"/>
    <property type="match status" value="2"/>
</dbReference>
<dbReference type="PROSITE" id="PS50222">
    <property type="entry name" value="EF_HAND_2"/>
    <property type="match status" value="2"/>
</dbReference>